<dbReference type="RefSeq" id="WP_261720104.1">
    <property type="nucleotide sequence ID" value="NZ_JASJUS010000061.1"/>
</dbReference>
<comment type="caution">
    <text evidence="5">The sequence shown here is derived from an EMBL/GenBank/DDBJ whole genome shotgun (WGS) entry which is preliminary data.</text>
</comment>
<proteinExistence type="predicted"/>
<dbReference type="InterPro" id="IPR041354">
    <property type="entry name" value="4PPT_N"/>
</dbReference>
<name>A0ABT7JAK8_9ACTN</name>
<dbReference type="InterPro" id="IPR008278">
    <property type="entry name" value="4-PPantetheinyl_Trfase_dom"/>
</dbReference>
<evidence type="ECO:0000259" key="3">
    <source>
        <dbReference type="Pfam" id="PF01648"/>
    </source>
</evidence>
<sequence length="253" mass="26563">MTALMRRLLPDIAEVTEVRGELSAPPLFPEEEAVVARSVAERRREFATARRCARLSLAALGLTARPLLPGPRGEPLWPEGVVGALSHCAGYRVAAAARATDLSALGIDAETAGPLPDGVLEAVSLPAERAELARLRAAEPQVPWDRVLFSAKESVYKAWFPSARSMLGFDQARLSLTAAPDAGGTGVRGTFSARLLVPLPPAFADTVGGPVLEGAWLVDAGLVLTAIAAPVRRTAREPGNEPSPYASRPPAPA</sequence>
<keyword evidence="1 5" id="KW-0808">Transferase</keyword>
<dbReference type="EMBL" id="JASJUS010000061">
    <property type="protein sequence ID" value="MDL2081916.1"/>
    <property type="molecule type" value="Genomic_DNA"/>
</dbReference>
<dbReference type="Pfam" id="PF01648">
    <property type="entry name" value="ACPS"/>
    <property type="match status" value="1"/>
</dbReference>
<evidence type="ECO:0000313" key="6">
    <source>
        <dbReference type="Proteomes" id="UP001241926"/>
    </source>
</evidence>
<dbReference type="InterPro" id="IPR003542">
    <property type="entry name" value="Enbac_synth_compD-like"/>
</dbReference>
<dbReference type="InterPro" id="IPR037143">
    <property type="entry name" value="4-PPantetheinyl_Trfase_dom_sf"/>
</dbReference>
<evidence type="ECO:0000259" key="4">
    <source>
        <dbReference type="Pfam" id="PF17837"/>
    </source>
</evidence>
<dbReference type="GO" id="GO:0016740">
    <property type="term" value="F:transferase activity"/>
    <property type="evidence" value="ECO:0007669"/>
    <property type="project" value="UniProtKB-KW"/>
</dbReference>
<keyword evidence="6" id="KW-1185">Reference proteome</keyword>
<protein>
    <submittedName>
        <fullName evidence="5">4'-phosphopantetheinyl transferase superfamily protein</fullName>
    </submittedName>
</protein>
<dbReference type="PRINTS" id="PR01399">
    <property type="entry name" value="ENTSNTHTASED"/>
</dbReference>
<reference evidence="5 6" key="1">
    <citation type="submission" date="2023-05" db="EMBL/GenBank/DDBJ databases">
        <title>Streptomyces fuscus sp. nov., a brown-black pigment producing actinomyces isolated from dry sand of Sea duck farm.</title>
        <authorList>
            <person name="Xie J."/>
            <person name="Shen N."/>
        </authorList>
    </citation>
    <scope>NUCLEOTIDE SEQUENCE [LARGE SCALE GENOMIC DNA]</scope>
    <source>
        <strain evidence="5 6">GXMU-J15</strain>
    </source>
</reference>
<dbReference type="Proteomes" id="UP001241926">
    <property type="component" value="Unassembled WGS sequence"/>
</dbReference>
<feature type="domain" description="4'-phosphopantetheinyl transferase N-terminal" evidence="4">
    <location>
        <begin position="30"/>
        <end position="97"/>
    </location>
</feature>
<gene>
    <name evidence="5" type="ORF">QNN03_36375</name>
</gene>
<feature type="region of interest" description="Disordered" evidence="2">
    <location>
        <begin position="234"/>
        <end position="253"/>
    </location>
</feature>
<organism evidence="5 6">
    <name type="scientific">Streptomyces fuscus</name>
    <dbReference type="NCBI Taxonomy" id="3048495"/>
    <lineage>
        <taxon>Bacteria</taxon>
        <taxon>Bacillati</taxon>
        <taxon>Actinomycetota</taxon>
        <taxon>Actinomycetes</taxon>
        <taxon>Kitasatosporales</taxon>
        <taxon>Streptomycetaceae</taxon>
        <taxon>Streptomyces</taxon>
    </lineage>
</organism>
<evidence type="ECO:0000313" key="5">
    <source>
        <dbReference type="EMBL" id="MDL2081916.1"/>
    </source>
</evidence>
<evidence type="ECO:0000256" key="2">
    <source>
        <dbReference type="SAM" id="MobiDB-lite"/>
    </source>
</evidence>
<dbReference type="SUPFAM" id="SSF56214">
    <property type="entry name" value="4'-phosphopantetheinyl transferase"/>
    <property type="match status" value="1"/>
</dbReference>
<dbReference type="Pfam" id="PF17837">
    <property type="entry name" value="4PPT_N"/>
    <property type="match status" value="1"/>
</dbReference>
<evidence type="ECO:0000256" key="1">
    <source>
        <dbReference type="ARBA" id="ARBA00022679"/>
    </source>
</evidence>
<dbReference type="PANTHER" id="PTHR38096">
    <property type="entry name" value="ENTEROBACTIN SYNTHASE COMPONENT D"/>
    <property type="match status" value="1"/>
</dbReference>
<dbReference type="PANTHER" id="PTHR38096:SF1">
    <property type="entry name" value="ENTEROBACTIN SYNTHASE COMPONENT D"/>
    <property type="match status" value="1"/>
</dbReference>
<feature type="domain" description="4'-phosphopantetheinyl transferase" evidence="3">
    <location>
        <begin position="105"/>
        <end position="179"/>
    </location>
</feature>
<accession>A0ABT7JAK8</accession>